<proteinExistence type="predicted"/>
<keyword evidence="1" id="KW-0812">Transmembrane</keyword>
<feature type="non-terminal residue" evidence="2">
    <location>
        <position position="1"/>
    </location>
</feature>
<keyword evidence="1" id="KW-1133">Transmembrane helix</keyword>
<evidence type="ECO:0000313" key="3">
    <source>
        <dbReference type="Proteomes" id="UP000685013"/>
    </source>
</evidence>
<name>A0AAV6MPR1_9ROSI</name>
<evidence type="ECO:0000313" key="2">
    <source>
        <dbReference type="EMBL" id="KAG6585604.1"/>
    </source>
</evidence>
<keyword evidence="1" id="KW-0472">Membrane</keyword>
<dbReference type="Proteomes" id="UP000685013">
    <property type="component" value="Chromosome 12"/>
</dbReference>
<dbReference type="AlphaFoldDB" id="A0AAV6MPR1"/>
<organism evidence="2 3">
    <name type="scientific">Cucurbita argyrosperma subsp. sororia</name>
    <dbReference type="NCBI Taxonomy" id="37648"/>
    <lineage>
        <taxon>Eukaryota</taxon>
        <taxon>Viridiplantae</taxon>
        <taxon>Streptophyta</taxon>
        <taxon>Embryophyta</taxon>
        <taxon>Tracheophyta</taxon>
        <taxon>Spermatophyta</taxon>
        <taxon>Magnoliopsida</taxon>
        <taxon>eudicotyledons</taxon>
        <taxon>Gunneridae</taxon>
        <taxon>Pentapetalae</taxon>
        <taxon>rosids</taxon>
        <taxon>fabids</taxon>
        <taxon>Cucurbitales</taxon>
        <taxon>Cucurbitaceae</taxon>
        <taxon>Cucurbiteae</taxon>
        <taxon>Cucurbita</taxon>
    </lineage>
</organism>
<reference evidence="2 3" key="1">
    <citation type="journal article" date="2021" name="Hortic Res">
        <title>The domestication of Cucurbita argyrosperma as revealed by the genome of its wild relative.</title>
        <authorList>
            <person name="Barrera-Redondo J."/>
            <person name="Sanchez-de la Vega G."/>
            <person name="Aguirre-Liguori J.A."/>
            <person name="Castellanos-Morales G."/>
            <person name="Gutierrez-Guerrero Y.T."/>
            <person name="Aguirre-Dugua X."/>
            <person name="Aguirre-Planter E."/>
            <person name="Tenaillon M.I."/>
            <person name="Lira-Saade R."/>
            <person name="Eguiarte L.E."/>
        </authorList>
    </citation>
    <scope>NUCLEOTIDE SEQUENCE [LARGE SCALE GENOMIC DNA]</scope>
    <source>
        <strain evidence="2">JBR-2021</strain>
    </source>
</reference>
<comment type="caution">
    <text evidence="2">The sequence shown here is derived from an EMBL/GenBank/DDBJ whole genome shotgun (WGS) entry which is preliminary data.</text>
</comment>
<gene>
    <name evidence="2" type="ORF">SDJN03_18337</name>
</gene>
<protein>
    <submittedName>
        <fullName evidence="2">Uncharacterized protein</fullName>
    </submittedName>
</protein>
<dbReference type="EMBL" id="JAGKQH010000012">
    <property type="protein sequence ID" value="KAG6585604.1"/>
    <property type="molecule type" value="Genomic_DNA"/>
</dbReference>
<accession>A0AAV6MPR1</accession>
<feature type="transmembrane region" description="Helical" evidence="1">
    <location>
        <begin position="30"/>
        <end position="49"/>
    </location>
</feature>
<keyword evidence="3" id="KW-1185">Reference proteome</keyword>
<sequence>MACPKSISCSLLMDKIGVFLSTPIYFSSDLLLWVLADRACVSLFFYVILKQYRLSRVSWPAVGSRDVDLFDLFEAGRFLEETFRIEL</sequence>
<evidence type="ECO:0000256" key="1">
    <source>
        <dbReference type="SAM" id="Phobius"/>
    </source>
</evidence>